<dbReference type="PROSITE" id="PS51736">
    <property type="entry name" value="RECOMBINASES_3"/>
    <property type="match status" value="1"/>
</dbReference>
<dbReference type="GO" id="GO:0003677">
    <property type="term" value="F:DNA binding"/>
    <property type="evidence" value="ECO:0007669"/>
    <property type="project" value="InterPro"/>
</dbReference>
<evidence type="ECO:0000313" key="2">
    <source>
        <dbReference type="EMBL" id="RKI92048.1"/>
    </source>
</evidence>
<dbReference type="Proteomes" id="UP000280696">
    <property type="component" value="Unassembled WGS sequence"/>
</dbReference>
<sequence>MNFGIYCRKSYFVDTSESTQMQLTKCKEHIDQRFPEVSSISFYEDDGYVRSDMDRPGMNQLKEDIAAGLIDCVIIYKIDRVCSDMMDFCTFYSYLREHEVKFITVRDGIDTTTPLGEAMMYLAVIFSGLEVRTDSLRITDNMNHLAASGFWCGGQAPIGYDIASVDLGSKSHKTLVFNQAEIDYKNNLIDIFLENGFSLQNMETYCRNNRITSLNGSFLSTTQLYSMFTSPHCVRATPAMYDYFEAKGCMIDENSPREKWDGRHGIIVYGRTMEKRVNGKKRHSLAPPEKWRVSIGFHEPYMEDQRFFAIMAQFGHNTFSKVAKYDLPLLKGVLRCKCGRTMSMSRKKKADGSVSTWYYCPKRMRAGAEACDMRQIKADLLDGKVLDVFKEIQHDPATVKKYLKDGKKPARDSSATVRARMETCQEKIGKLTAALAVNNESAAAKYIIGEIEKLDIEYNTLKNKLLNFAAEERRAAAQMKSAMEKREAIIRLLDNFDSFSANERNEIAKNVLRECTWDGETLFIML</sequence>
<evidence type="ECO:0000259" key="1">
    <source>
        <dbReference type="PROSITE" id="PS51736"/>
    </source>
</evidence>
<dbReference type="OrthoDB" id="9781670at2"/>
<dbReference type="Pfam" id="PF13408">
    <property type="entry name" value="Zn_ribbon_recom"/>
    <property type="match status" value="1"/>
</dbReference>
<dbReference type="PANTHER" id="PTHR30461:SF23">
    <property type="entry name" value="DNA RECOMBINASE-RELATED"/>
    <property type="match status" value="1"/>
</dbReference>
<dbReference type="Pfam" id="PF00239">
    <property type="entry name" value="Resolvase"/>
    <property type="match status" value="1"/>
</dbReference>
<name>A0A3A9AL46_9FIRM</name>
<evidence type="ECO:0000313" key="3">
    <source>
        <dbReference type="Proteomes" id="UP000280696"/>
    </source>
</evidence>
<dbReference type="EMBL" id="RAYQ01000006">
    <property type="protein sequence ID" value="RKI92048.1"/>
    <property type="molecule type" value="Genomic_DNA"/>
</dbReference>
<dbReference type="RefSeq" id="WP_120468648.1">
    <property type="nucleotide sequence ID" value="NZ_RAYQ01000006.1"/>
</dbReference>
<dbReference type="PANTHER" id="PTHR30461">
    <property type="entry name" value="DNA-INVERTASE FROM LAMBDOID PROPHAGE"/>
    <property type="match status" value="1"/>
</dbReference>
<protein>
    <recommendedName>
        <fullName evidence="1">Resolvase/invertase-type recombinase catalytic domain-containing protein</fullName>
    </recommendedName>
</protein>
<proteinExistence type="predicted"/>
<accession>A0A3A9AL46</accession>
<dbReference type="SMART" id="SM00857">
    <property type="entry name" value="Resolvase"/>
    <property type="match status" value="1"/>
</dbReference>
<organism evidence="2 3">
    <name type="scientific">Parablautia intestinalis</name>
    <dbReference type="NCBI Taxonomy" id="2320100"/>
    <lineage>
        <taxon>Bacteria</taxon>
        <taxon>Bacillati</taxon>
        <taxon>Bacillota</taxon>
        <taxon>Clostridia</taxon>
        <taxon>Lachnospirales</taxon>
        <taxon>Lachnospiraceae</taxon>
        <taxon>Parablautia</taxon>
    </lineage>
</organism>
<dbReference type="InterPro" id="IPR050639">
    <property type="entry name" value="SSR_resolvase"/>
</dbReference>
<dbReference type="Pfam" id="PF07508">
    <property type="entry name" value="Recombinase"/>
    <property type="match status" value="1"/>
</dbReference>
<dbReference type="Gene3D" id="3.40.50.1390">
    <property type="entry name" value="Resolvase, N-terminal catalytic domain"/>
    <property type="match status" value="1"/>
</dbReference>
<dbReference type="InterPro" id="IPR025827">
    <property type="entry name" value="Zn_ribbon_recom_dom"/>
</dbReference>
<dbReference type="AlphaFoldDB" id="A0A3A9AL46"/>
<gene>
    <name evidence="2" type="ORF">D7V94_08240</name>
</gene>
<dbReference type="GO" id="GO:0000150">
    <property type="term" value="F:DNA strand exchange activity"/>
    <property type="evidence" value="ECO:0007669"/>
    <property type="project" value="InterPro"/>
</dbReference>
<dbReference type="SUPFAM" id="SSF53041">
    <property type="entry name" value="Resolvase-like"/>
    <property type="match status" value="1"/>
</dbReference>
<dbReference type="CDD" id="cd00338">
    <property type="entry name" value="Ser_Recombinase"/>
    <property type="match status" value="1"/>
</dbReference>
<dbReference type="InterPro" id="IPR006119">
    <property type="entry name" value="Resolv_N"/>
</dbReference>
<feature type="domain" description="Resolvase/invertase-type recombinase catalytic" evidence="1">
    <location>
        <begin position="2"/>
        <end position="149"/>
    </location>
</feature>
<reference evidence="2 3" key="1">
    <citation type="submission" date="2018-09" db="EMBL/GenBank/DDBJ databases">
        <title>Murine metabolic-syndrome-specific gut microbial biobank.</title>
        <authorList>
            <person name="Liu C."/>
        </authorList>
    </citation>
    <scope>NUCLEOTIDE SEQUENCE [LARGE SCALE GENOMIC DNA]</scope>
    <source>
        <strain evidence="2 3">0.1xD8-82</strain>
    </source>
</reference>
<dbReference type="InterPro" id="IPR011109">
    <property type="entry name" value="DNA_bind_recombinase_dom"/>
</dbReference>
<keyword evidence="3" id="KW-1185">Reference proteome</keyword>
<comment type="caution">
    <text evidence="2">The sequence shown here is derived from an EMBL/GenBank/DDBJ whole genome shotgun (WGS) entry which is preliminary data.</text>
</comment>
<dbReference type="InterPro" id="IPR036162">
    <property type="entry name" value="Resolvase-like_N_sf"/>
</dbReference>